<dbReference type="RefSeq" id="XP_031916386.1">
    <property type="nucleotide sequence ID" value="XM_032053891.1"/>
</dbReference>
<accession>A0A5N6T209</accession>
<sequence>MYPRNNAPFSLPIGRGKLLNPTDKLPNIRIALRFRFVAFSQVSRSEFCERFSFLRLLCRGLSESSRPVLIGLLTLRSFTRMDPRPPWAKVRTFVLPLIEGHPGIGQRSIVGLVHDNMFVIFLVTMNKVFLSEMGGAGNIKSQVRSEIFLAGPRSCQKKKQLLLS</sequence>
<keyword evidence="2" id="KW-1185">Reference proteome</keyword>
<dbReference type="Proteomes" id="UP000325672">
    <property type="component" value="Unassembled WGS sequence"/>
</dbReference>
<organism evidence="1 2">
    <name type="scientific">Aspergillus pseudotamarii</name>
    <dbReference type="NCBI Taxonomy" id="132259"/>
    <lineage>
        <taxon>Eukaryota</taxon>
        <taxon>Fungi</taxon>
        <taxon>Dikarya</taxon>
        <taxon>Ascomycota</taxon>
        <taxon>Pezizomycotina</taxon>
        <taxon>Eurotiomycetes</taxon>
        <taxon>Eurotiomycetidae</taxon>
        <taxon>Eurotiales</taxon>
        <taxon>Aspergillaceae</taxon>
        <taxon>Aspergillus</taxon>
        <taxon>Aspergillus subgen. Circumdati</taxon>
    </lineage>
</organism>
<name>A0A5N6T209_ASPPS</name>
<gene>
    <name evidence="1" type="ORF">BDV38DRAFT_240368</name>
</gene>
<dbReference type="EMBL" id="ML743562">
    <property type="protein sequence ID" value="KAE8140323.1"/>
    <property type="molecule type" value="Genomic_DNA"/>
</dbReference>
<proteinExistence type="predicted"/>
<reference evidence="1 2" key="1">
    <citation type="submission" date="2019-04" db="EMBL/GenBank/DDBJ databases">
        <title>Friends and foes A comparative genomics study of 23 Aspergillus species from section Flavi.</title>
        <authorList>
            <consortium name="DOE Joint Genome Institute"/>
            <person name="Kjaerbolling I."/>
            <person name="Vesth T."/>
            <person name="Frisvad J.C."/>
            <person name="Nybo J.L."/>
            <person name="Theobald S."/>
            <person name="Kildgaard S."/>
            <person name="Isbrandt T."/>
            <person name="Kuo A."/>
            <person name="Sato A."/>
            <person name="Lyhne E.K."/>
            <person name="Kogle M.E."/>
            <person name="Wiebenga A."/>
            <person name="Kun R.S."/>
            <person name="Lubbers R.J."/>
            <person name="Makela M.R."/>
            <person name="Barry K."/>
            <person name="Chovatia M."/>
            <person name="Clum A."/>
            <person name="Daum C."/>
            <person name="Haridas S."/>
            <person name="He G."/>
            <person name="LaButti K."/>
            <person name="Lipzen A."/>
            <person name="Mondo S."/>
            <person name="Riley R."/>
            <person name="Salamov A."/>
            <person name="Simmons B.A."/>
            <person name="Magnuson J.K."/>
            <person name="Henrissat B."/>
            <person name="Mortensen U.H."/>
            <person name="Larsen T.O."/>
            <person name="Devries R.P."/>
            <person name="Grigoriev I.V."/>
            <person name="Machida M."/>
            <person name="Baker S.E."/>
            <person name="Andersen M.R."/>
        </authorList>
    </citation>
    <scope>NUCLEOTIDE SEQUENCE [LARGE SCALE GENOMIC DNA]</scope>
    <source>
        <strain evidence="1 2">CBS 117625</strain>
    </source>
</reference>
<dbReference type="AlphaFoldDB" id="A0A5N6T209"/>
<evidence type="ECO:0000313" key="2">
    <source>
        <dbReference type="Proteomes" id="UP000325672"/>
    </source>
</evidence>
<dbReference type="GeneID" id="43638101"/>
<evidence type="ECO:0000313" key="1">
    <source>
        <dbReference type="EMBL" id="KAE8140323.1"/>
    </source>
</evidence>
<protein>
    <submittedName>
        <fullName evidence="1">Uncharacterized protein</fullName>
    </submittedName>
</protein>